<dbReference type="PANTHER" id="PTHR10404">
    <property type="entry name" value="N-ACETYLATED-ALPHA-LINKED ACIDIC DIPEPTIDASE"/>
    <property type="match status" value="1"/>
</dbReference>
<dbReference type="AlphaFoldDB" id="A0A381QVP2"/>
<evidence type="ECO:0000313" key="3">
    <source>
        <dbReference type="EMBL" id="SUZ83492.1"/>
    </source>
</evidence>
<sequence length="513" mass="54406">MGMVACSDTRAAEAPAADQARSADEPWFGVMLPPGFEPHALHVISNRPAAPAVVPEGESQYRDLAGDAIQAHLETIVGFSRESEETAEVGEGQIWGRVTGFPSGAKTIEWAVSEFRAAGIADVELQQFDQNEGASIWLPLSWEVRLLGDPAFGEGSADVVLESAMPLSAGDLSEGSLTAPLVYVGTATSAELARIDVRRKVAIQKAIPQGHTVFMRSPVGPRAQDLLDRGAVAVLTIIDLPGNMRARDIGCGGGTCFNIGGRDGRFIESVMDAATAAGTTADIRVEMRLESERFSDLSAANGVAIIPGTSRSDEYVVLNAHADAWFDGAGDNGDGLAVLVALARHFATPGMRQERSIVFVASAGHHSSGLSGPGNFVAMNPEIAEGAVLVVNLEHTAQRNIAPARSLHEDGYREWTMDSHEAPIVAGITNLAPYLEGLVERGIERYGTNFVSGPNTMASGEGGTYRRLGVPVFTTMQGPPMYHTTGEVLEMVSTPGMERMARFMAFFVKEVSG</sequence>
<accession>A0A381QVP2</accession>
<reference evidence="3" key="1">
    <citation type="submission" date="2018-05" db="EMBL/GenBank/DDBJ databases">
        <authorList>
            <person name="Lanie J.A."/>
            <person name="Ng W.-L."/>
            <person name="Kazmierczak K.M."/>
            <person name="Andrzejewski T.M."/>
            <person name="Davidsen T.M."/>
            <person name="Wayne K.J."/>
            <person name="Tettelin H."/>
            <person name="Glass J.I."/>
            <person name="Rusch D."/>
            <person name="Podicherti R."/>
            <person name="Tsui H.-C.T."/>
            <person name="Winkler M.E."/>
        </authorList>
    </citation>
    <scope>NUCLEOTIDE SEQUENCE</scope>
</reference>
<dbReference type="InterPro" id="IPR007484">
    <property type="entry name" value="Peptidase_M28"/>
</dbReference>
<feature type="domain" description="Peptidase M28" evidence="2">
    <location>
        <begin position="303"/>
        <end position="505"/>
    </location>
</feature>
<organism evidence="3">
    <name type="scientific">marine metagenome</name>
    <dbReference type="NCBI Taxonomy" id="408172"/>
    <lineage>
        <taxon>unclassified sequences</taxon>
        <taxon>metagenomes</taxon>
        <taxon>ecological metagenomes</taxon>
    </lineage>
</organism>
<dbReference type="SUPFAM" id="SSF53187">
    <property type="entry name" value="Zn-dependent exopeptidases"/>
    <property type="match status" value="1"/>
</dbReference>
<dbReference type="EMBL" id="UINC01001553">
    <property type="protein sequence ID" value="SUZ83492.1"/>
    <property type="molecule type" value="Genomic_DNA"/>
</dbReference>
<evidence type="ECO:0000256" key="1">
    <source>
        <dbReference type="SAM" id="MobiDB-lite"/>
    </source>
</evidence>
<feature type="non-terminal residue" evidence="3">
    <location>
        <position position="513"/>
    </location>
</feature>
<dbReference type="Gene3D" id="3.40.630.10">
    <property type="entry name" value="Zn peptidases"/>
    <property type="match status" value="1"/>
</dbReference>
<dbReference type="Gene3D" id="3.50.30.30">
    <property type="match status" value="1"/>
</dbReference>
<protein>
    <recommendedName>
        <fullName evidence="2">Peptidase M28 domain-containing protein</fullName>
    </recommendedName>
</protein>
<dbReference type="PANTHER" id="PTHR10404:SF46">
    <property type="entry name" value="VACUOLAR PROTEIN SORTING-ASSOCIATED PROTEIN 70"/>
    <property type="match status" value="1"/>
</dbReference>
<evidence type="ECO:0000259" key="2">
    <source>
        <dbReference type="Pfam" id="PF04389"/>
    </source>
</evidence>
<feature type="region of interest" description="Disordered" evidence="1">
    <location>
        <begin position="1"/>
        <end position="20"/>
    </location>
</feature>
<dbReference type="InterPro" id="IPR039373">
    <property type="entry name" value="Peptidase_M28B"/>
</dbReference>
<dbReference type="Pfam" id="PF04389">
    <property type="entry name" value="Peptidase_M28"/>
    <property type="match status" value="1"/>
</dbReference>
<gene>
    <name evidence="3" type="ORF">METZ01_LOCUS36346</name>
</gene>
<name>A0A381QVP2_9ZZZZ</name>
<proteinExistence type="predicted"/>